<evidence type="ECO:0000313" key="1">
    <source>
        <dbReference type="EMBL" id="RDC63680.1"/>
    </source>
</evidence>
<protein>
    <recommendedName>
        <fullName evidence="3">Acyl-protein synthetase LuxE domain-containing protein</fullName>
    </recommendedName>
</protein>
<dbReference type="Gene3D" id="3.40.50.12780">
    <property type="entry name" value="N-terminal domain of ligase-like"/>
    <property type="match status" value="1"/>
</dbReference>
<dbReference type="AlphaFoldDB" id="A0A369QHB4"/>
<keyword evidence="2" id="KW-1185">Reference proteome</keyword>
<dbReference type="InterPro" id="IPR042099">
    <property type="entry name" value="ANL_N_sf"/>
</dbReference>
<organism evidence="1 2">
    <name type="scientific">Adhaeribacter pallidiroseus</name>
    <dbReference type="NCBI Taxonomy" id="2072847"/>
    <lineage>
        <taxon>Bacteria</taxon>
        <taxon>Pseudomonadati</taxon>
        <taxon>Bacteroidota</taxon>
        <taxon>Cytophagia</taxon>
        <taxon>Cytophagales</taxon>
        <taxon>Hymenobacteraceae</taxon>
        <taxon>Adhaeribacter</taxon>
    </lineage>
</organism>
<dbReference type="EMBL" id="QASA01000001">
    <property type="protein sequence ID" value="RDC63680.1"/>
    <property type="molecule type" value="Genomic_DNA"/>
</dbReference>
<dbReference type="SUPFAM" id="SSF56801">
    <property type="entry name" value="Acetyl-CoA synthetase-like"/>
    <property type="match status" value="1"/>
</dbReference>
<dbReference type="Proteomes" id="UP000253919">
    <property type="component" value="Unassembled WGS sequence"/>
</dbReference>
<sequence length="343" mass="39179">MLCPSPMNFKQEFKQKLHSQVPETNQDFEQRALQLFRYQVRHNTVYQAYVKQLKVKPAAVSQLSEIPFLPIEFFKTQMVKTDDYAAETIFLSSGTTQTERSQHFLPNLQFYLQNTQLLFESQYGPLADYTFLALLPSYIEQGNSSLVAMVSYFMQKSGQDEPGFFLYNLQDLVRILERPQTSNKNIFLFGVTYALLDLADYVSAHNLAGLFRNVIIMETGGMKGRRREMIRPELHAQLQEAFGVTTIHSEYGMTELLSQAYSQEQGIFKKPSIMRILLRDMNDPFDLNPDLKTGGINIIDLANVDSCAFIETKDIGKIHPDGSFEVLGRFDNSDIRGCNLLVG</sequence>
<evidence type="ECO:0008006" key="3">
    <source>
        <dbReference type="Google" id="ProtNLM"/>
    </source>
</evidence>
<evidence type="ECO:0000313" key="2">
    <source>
        <dbReference type="Proteomes" id="UP000253919"/>
    </source>
</evidence>
<name>A0A369QHB4_9BACT</name>
<accession>A0A369QHB4</accession>
<proteinExistence type="predicted"/>
<reference evidence="1 2" key="1">
    <citation type="submission" date="2018-04" db="EMBL/GenBank/DDBJ databases">
        <title>Adhaeribacter sp. HMF7616 genome sequencing and assembly.</title>
        <authorList>
            <person name="Kang H."/>
            <person name="Kang J."/>
            <person name="Cha I."/>
            <person name="Kim H."/>
            <person name="Joh K."/>
        </authorList>
    </citation>
    <scope>NUCLEOTIDE SEQUENCE [LARGE SCALE GENOMIC DNA]</scope>
    <source>
        <strain evidence="1 2">HMF7616</strain>
    </source>
</reference>
<gene>
    <name evidence="1" type="ORF">AHMF7616_02288</name>
</gene>
<comment type="caution">
    <text evidence="1">The sequence shown here is derived from an EMBL/GenBank/DDBJ whole genome shotgun (WGS) entry which is preliminary data.</text>
</comment>